<protein>
    <submittedName>
        <fullName evidence="11">Sodium:proton antiporter</fullName>
    </submittedName>
</protein>
<keyword evidence="4" id="KW-1003">Cell membrane</keyword>
<evidence type="ECO:0000256" key="3">
    <source>
        <dbReference type="ARBA" id="ARBA00022449"/>
    </source>
</evidence>
<dbReference type="GO" id="GO:0015297">
    <property type="term" value="F:antiporter activity"/>
    <property type="evidence" value="ECO:0007669"/>
    <property type="project" value="UniProtKB-KW"/>
</dbReference>
<gene>
    <name evidence="11" type="ORF">H6D15_07400</name>
</gene>
<feature type="transmembrane region" description="Helical" evidence="9">
    <location>
        <begin position="73"/>
        <end position="96"/>
    </location>
</feature>
<evidence type="ECO:0000256" key="2">
    <source>
        <dbReference type="ARBA" id="ARBA00022448"/>
    </source>
</evidence>
<feature type="transmembrane region" description="Helical" evidence="9">
    <location>
        <begin position="240"/>
        <end position="258"/>
    </location>
</feature>
<comment type="caution">
    <text evidence="11">The sequence shown here is derived from an EMBL/GenBank/DDBJ whole genome shotgun (WGS) entry which is preliminary data.</text>
</comment>
<feature type="transmembrane region" description="Helical" evidence="9">
    <location>
        <begin position="116"/>
        <end position="145"/>
    </location>
</feature>
<dbReference type="EMBL" id="JACJMO010000008">
    <property type="protein sequence ID" value="MBM6857420.1"/>
    <property type="molecule type" value="Genomic_DNA"/>
</dbReference>
<evidence type="ECO:0000259" key="10">
    <source>
        <dbReference type="Pfam" id="PF03553"/>
    </source>
</evidence>
<proteinExistence type="inferred from homology"/>
<dbReference type="Proteomes" id="UP000698924">
    <property type="component" value="Unassembled WGS sequence"/>
</dbReference>
<feature type="transmembrane region" description="Helical" evidence="9">
    <location>
        <begin position="42"/>
        <end position="61"/>
    </location>
</feature>
<dbReference type="PANTHER" id="PTHR33451:SF3">
    <property type="entry name" value="MALATE-2H(+)_NA(+)-LACTATE ANTIPORTER"/>
    <property type="match status" value="1"/>
</dbReference>
<dbReference type="InterPro" id="IPR018461">
    <property type="entry name" value="Na/H_Antiport_NhaC-like_C"/>
</dbReference>
<keyword evidence="6 9" id="KW-1133">Transmembrane helix</keyword>
<evidence type="ECO:0000256" key="5">
    <source>
        <dbReference type="ARBA" id="ARBA00022692"/>
    </source>
</evidence>
<dbReference type="Pfam" id="PF03553">
    <property type="entry name" value="Na_H_antiporter"/>
    <property type="match status" value="1"/>
</dbReference>
<feature type="transmembrane region" description="Helical" evidence="9">
    <location>
        <begin position="445"/>
        <end position="468"/>
    </location>
</feature>
<keyword evidence="7 9" id="KW-0472">Membrane</keyword>
<dbReference type="RefSeq" id="WP_204970169.1">
    <property type="nucleotide sequence ID" value="NZ_JAAZTS010000009.1"/>
</dbReference>
<keyword evidence="2" id="KW-0813">Transport</keyword>
<comment type="similarity">
    <text evidence="8">Belongs to the NhaC Na(+)/H(+) (TC 2.A.35) antiporter family.</text>
</comment>
<evidence type="ECO:0000313" key="11">
    <source>
        <dbReference type="EMBL" id="MBM6857420.1"/>
    </source>
</evidence>
<evidence type="ECO:0000256" key="6">
    <source>
        <dbReference type="ARBA" id="ARBA00022989"/>
    </source>
</evidence>
<feature type="domain" description="Na+/H+ antiporter NhaC-like C-terminal" evidence="10">
    <location>
        <begin position="166"/>
        <end position="467"/>
    </location>
</feature>
<feature type="transmembrane region" description="Helical" evidence="9">
    <location>
        <begin position="197"/>
        <end position="219"/>
    </location>
</feature>
<evidence type="ECO:0000256" key="1">
    <source>
        <dbReference type="ARBA" id="ARBA00004651"/>
    </source>
</evidence>
<keyword evidence="12" id="KW-1185">Reference proteome</keyword>
<sequence>MNSTKKIPSPLVSLLPIALLAGMLFATISTFGSDALNGGSQISLLVTTACCALIGMAFYRIPWKNFERAITNNIAGVSTALLILLIIGALSGTWMISGVVPTLIYYGMQIIHPDFFLASTCLICALVSVMTGSSWTTIATIGIALMGIGKAQGFHEGWIAGAIISGAYFGDKVSPLSDTTILASSVTDTPLFTHIRYMMITTVPSLLIAITLFTIMGLTHDGGSTAQEMAAFGATLENKFHITPWLLLVPIVTGILIARKVPSIVTLAISTVLACAAALIFQPDLLREVAEGGSLFKGTMMTCYGSTSLQTDNSILTELVATRGMSGMMNTVWLILCAMCFGGAMTASGMLGSITSVCVRFIKSRVSTVASTVFSGLFLNIATADQYISIILLGNMFGDIYKRQGYESRLLSRTTEDAVTVTSVLIPWNTCGMTQATILSVPTLVYLPFCFFNLISPLMSILMAAIGYKIVVKKDNLS</sequence>
<keyword evidence="3" id="KW-0050">Antiport</keyword>
<comment type="subcellular location">
    <subcellularLocation>
        <location evidence="1">Cell membrane</location>
        <topology evidence="1">Multi-pass membrane protein</topology>
    </subcellularLocation>
</comment>
<accession>A0AA40ZTW8</accession>
<evidence type="ECO:0000256" key="9">
    <source>
        <dbReference type="SAM" id="Phobius"/>
    </source>
</evidence>
<feature type="transmembrane region" description="Helical" evidence="9">
    <location>
        <begin position="332"/>
        <end position="362"/>
    </location>
</feature>
<keyword evidence="5 9" id="KW-0812">Transmembrane</keyword>
<feature type="transmembrane region" description="Helical" evidence="9">
    <location>
        <begin position="374"/>
        <end position="397"/>
    </location>
</feature>
<dbReference type="InterPro" id="IPR052180">
    <property type="entry name" value="NhaC_Na-H+_Antiporter"/>
</dbReference>
<name>A0AA40ZTW8_9BACT</name>
<evidence type="ECO:0000313" key="12">
    <source>
        <dbReference type="Proteomes" id="UP000698924"/>
    </source>
</evidence>
<dbReference type="PANTHER" id="PTHR33451">
    <property type="entry name" value="MALATE-2H(+)/NA(+)-LACTATE ANTIPORTER"/>
    <property type="match status" value="1"/>
</dbReference>
<reference evidence="11 12" key="1">
    <citation type="journal article" date="2021" name="Sci. Rep.">
        <title>The distribution of antibiotic resistance genes in chicken gut microbiota commensals.</title>
        <authorList>
            <person name="Juricova H."/>
            <person name="Matiasovicova J."/>
            <person name="Kubasova T."/>
            <person name="Cejkova D."/>
            <person name="Rychlik I."/>
        </authorList>
    </citation>
    <scope>NUCLEOTIDE SEQUENCE [LARGE SCALE GENOMIC DNA]</scope>
    <source>
        <strain evidence="11 12">An421</strain>
    </source>
</reference>
<feature type="transmembrane region" description="Helical" evidence="9">
    <location>
        <begin position="264"/>
        <end position="281"/>
    </location>
</feature>
<organism evidence="11 12">
    <name type="scientific">Caecibacteroides pullorum</name>
    <dbReference type="NCBI Taxonomy" id="2725562"/>
    <lineage>
        <taxon>Bacteria</taxon>
        <taxon>Pseudomonadati</taxon>
        <taxon>Bacteroidota</taxon>
        <taxon>Bacteroidia</taxon>
        <taxon>Bacteroidales</taxon>
        <taxon>Bacteroidaceae</taxon>
        <taxon>Caecibacteroides</taxon>
    </lineage>
</organism>
<dbReference type="GO" id="GO:0005886">
    <property type="term" value="C:plasma membrane"/>
    <property type="evidence" value="ECO:0007669"/>
    <property type="project" value="UniProtKB-SubCell"/>
</dbReference>
<evidence type="ECO:0000256" key="8">
    <source>
        <dbReference type="ARBA" id="ARBA00038435"/>
    </source>
</evidence>
<evidence type="ECO:0000256" key="4">
    <source>
        <dbReference type="ARBA" id="ARBA00022475"/>
    </source>
</evidence>
<dbReference type="AlphaFoldDB" id="A0AA40ZTW8"/>
<evidence type="ECO:0000256" key="7">
    <source>
        <dbReference type="ARBA" id="ARBA00023136"/>
    </source>
</evidence>